<name>A0A267MGE9_9FIRM</name>
<feature type="signal peptide" evidence="3">
    <location>
        <begin position="1"/>
        <end position="22"/>
    </location>
</feature>
<dbReference type="PANTHER" id="PTHR30469">
    <property type="entry name" value="MULTIDRUG RESISTANCE PROTEIN MDTA"/>
    <property type="match status" value="1"/>
</dbReference>
<evidence type="ECO:0000256" key="3">
    <source>
        <dbReference type="SAM" id="SignalP"/>
    </source>
</evidence>
<evidence type="ECO:0000256" key="2">
    <source>
        <dbReference type="SAM" id="Coils"/>
    </source>
</evidence>
<feature type="chain" id="PRO_5039428514" evidence="3">
    <location>
        <begin position="23"/>
        <end position="366"/>
    </location>
</feature>
<comment type="similarity">
    <text evidence="1">Belongs to the membrane fusion protein (MFP) (TC 8.A.1) family.</text>
</comment>
<accession>A0A267MGE9</accession>
<dbReference type="Gene3D" id="2.40.30.170">
    <property type="match status" value="1"/>
</dbReference>
<dbReference type="Gene3D" id="2.40.50.100">
    <property type="match status" value="1"/>
</dbReference>
<dbReference type="GO" id="GO:1990281">
    <property type="term" value="C:efflux pump complex"/>
    <property type="evidence" value="ECO:0007669"/>
    <property type="project" value="TreeGrafter"/>
</dbReference>
<evidence type="ECO:0000313" key="5">
    <source>
        <dbReference type="Proteomes" id="UP000216024"/>
    </source>
</evidence>
<keyword evidence="2" id="KW-0175">Coiled coil</keyword>
<dbReference type="Gene3D" id="2.40.420.20">
    <property type="match status" value="1"/>
</dbReference>
<reference evidence="4 5" key="1">
    <citation type="submission" date="2017-06" db="EMBL/GenBank/DDBJ databases">
        <title>Draft genome sequence of anaerobic fermentative bacterium Anaeromicrobium sediminis DY2726D isolated from West Pacific Ocean sediments.</title>
        <authorList>
            <person name="Zeng X."/>
        </authorList>
    </citation>
    <scope>NUCLEOTIDE SEQUENCE [LARGE SCALE GENOMIC DNA]</scope>
    <source>
        <strain evidence="4 5">DY2726D</strain>
    </source>
</reference>
<keyword evidence="5" id="KW-1185">Reference proteome</keyword>
<dbReference type="InterPro" id="IPR006143">
    <property type="entry name" value="RND_pump_MFP"/>
</dbReference>
<gene>
    <name evidence="4" type="ORF">CCE28_14180</name>
</gene>
<evidence type="ECO:0000313" key="4">
    <source>
        <dbReference type="EMBL" id="PAB58626.1"/>
    </source>
</evidence>
<dbReference type="Gene3D" id="1.10.287.470">
    <property type="entry name" value="Helix hairpin bin"/>
    <property type="match status" value="1"/>
</dbReference>
<keyword evidence="3" id="KW-0732">Signal</keyword>
<sequence>MIKKFLAIFMVSSMLLSLSACAKADGIKPEEKVRAVKVQKIEETKNSVSLSYIGTVDSKSIIDYSFKTGGKLAKVYVEEGDKVKKGDILASLDMEDINLQLDAAKANLVSAEENVKKAEDAMKYNEDQFRRMEKLYEASSLSKSQYEQIKLQRDTSVATYKQAKSQYDATKVNYENTLLNLDGSTIYAKEDGIVVDIPHEEGERIAPPAMSYVTIVQVRSMEQIINVGIAQKDLNKINTGIKATIDIDGEMANGVITNIDEAPNQATRTYNGEVYVKDKNYRLGSIAKVSFHVGEENGVWIPMQSIFSNGEDYVYVVKEDRAFKRTVTLLKNNEDKVMIKGVKPGELLAISGMKNLNDGSKVNIVE</sequence>
<dbReference type="NCBIfam" id="TIGR01730">
    <property type="entry name" value="RND_mfp"/>
    <property type="match status" value="1"/>
</dbReference>
<organism evidence="4 5">
    <name type="scientific">Anaeromicrobium sediminis</name>
    <dbReference type="NCBI Taxonomy" id="1478221"/>
    <lineage>
        <taxon>Bacteria</taxon>
        <taxon>Bacillati</taxon>
        <taxon>Bacillota</taxon>
        <taxon>Clostridia</taxon>
        <taxon>Peptostreptococcales</taxon>
        <taxon>Thermotaleaceae</taxon>
        <taxon>Anaeromicrobium</taxon>
    </lineage>
</organism>
<dbReference type="PANTHER" id="PTHR30469:SF20">
    <property type="entry name" value="EFFLUX RND TRANSPORTER PERIPLASMIC ADAPTOR SUBUNIT"/>
    <property type="match status" value="1"/>
</dbReference>
<comment type="caution">
    <text evidence="4">The sequence shown here is derived from an EMBL/GenBank/DDBJ whole genome shotgun (WGS) entry which is preliminary data.</text>
</comment>
<dbReference type="GO" id="GO:0015562">
    <property type="term" value="F:efflux transmembrane transporter activity"/>
    <property type="evidence" value="ECO:0007669"/>
    <property type="project" value="InterPro"/>
</dbReference>
<feature type="coiled-coil region" evidence="2">
    <location>
        <begin position="94"/>
        <end position="128"/>
    </location>
</feature>
<dbReference type="RefSeq" id="WP_095134391.1">
    <property type="nucleotide sequence ID" value="NZ_NIBG01000013.1"/>
</dbReference>
<dbReference type="EMBL" id="NIBG01000013">
    <property type="protein sequence ID" value="PAB58626.1"/>
    <property type="molecule type" value="Genomic_DNA"/>
</dbReference>
<dbReference type="AlphaFoldDB" id="A0A267MGE9"/>
<dbReference type="PROSITE" id="PS51257">
    <property type="entry name" value="PROKAR_LIPOPROTEIN"/>
    <property type="match status" value="1"/>
</dbReference>
<protein>
    <submittedName>
        <fullName evidence="4">Uncharacterized protein</fullName>
    </submittedName>
</protein>
<dbReference type="OrthoDB" id="2015187at2"/>
<dbReference type="Proteomes" id="UP000216024">
    <property type="component" value="Unassembled WGS sequence"/>
</dbReference>
<dbReference type="SUPFAM" id="SSF111369">
    <property type="entry name" value="HlyD-like secretion proteins"/>
    <property type="match status" value="1"/>
</dbReference>
<evidence type="ECO:0000256" key="1">
    <source>
        <dbReference type="ARBA" id="ARBA00009477"/>
    </source>
</evidence>
<proteinExistence type="inferred from homology"/>